<evidence type="ECO:0000313" key="1">
    <source>
        <dbReference type="EMBL" id="OVE53921.1"/>
    </source>
</evidence>
<protein>
    <submittedName>
        <fullName evidence="1">Uncharacterized protein</fullName>
    </submittedName>
</protein>
<keyword evidence="2" id="KW-1185">Reference proteome</keyword>
<dbReference type="Proteomes" id="UP000196355">
    <property type="component" value="Unassembled WGS sequence"/>
</dbReference>
<proteinExistence type="predicted"/>
<accession>A0A202BR59</accession>
<reference evidence="2" key="1">
    <citation type="submission" date="2017-02" db="EMBL/GenBank/DDBJ databases">
        <authorList>
            <person name="Tetz G."/>
            <person name="Tetz V."/>
        </authorList>
    </citation>
    <scope>NUCLEOTIDE SEQUENCE [LARGE SCALE GENOMIC DNA]</scope>
    <source>
        <strain evidence="2">VT16-26</strain>
    </source>
</reference>
<dbReference type="EMBL" id="MVAG01000193">
    <property type="protein sequence ID" value="OVE53921.1"/>
    <property type="molecule type" value="Genomic_DNA"/>
</dbReference>
<organism evidence="1 2">
    <name type="scientific">Chryseobacterium mucoviscidosis</name>
    <dbReference type="NCBI Taxonomy" id="1945581"/>
    <lineage>
        <taxon>Bacteria</taxon>
        <taxon>Pseudomonadati</taxon>
        <taxon>Bacteroidota</taxon>
        <taxon>Flavobacteriia</taxon>
        <taxon>Flavobacteriales</taxon>
        <taxon>Weeksellaceae</taxon>
        <taxon>Chryseobacterium group</taxon>
        <taxon>Chryseobacterium</taxon>
    </lineage>
</organism>
<evidence type="ECO:0000313" key="2">
    <source>
        <dbReference type="Proteomes" id="UP000196355"/>
    </source>
</evidence>
<comment type="caution">
    <text evidence="1">The sequence shown here is derived from an EMBL/GenBank/DDBJ whole genome shotgun (WGS) entry which is preliminary data.</text>
</comment>
<dbReference type="AlphaFoldDB" id="A0A202BR59"/>
<gene>
    <name evidence="1" type="ORF">B0E34_20030</name>
</gene>
<sequence>MPEFYLNRKRFYILVIYPKFGIILIKRKVKQRDSIIRNSAFKIYEGVKLIKVIPFLSFLNKRSAFV</sequence>
<name>A0A202BR59_9FLAO</name>